<reference evidence="1" key="1">
    <citation type="journal article" date="2015" name="Nature">
        <title>Complex archaea that bridge the gap between prokaryotes and eukaryotes.</title>
        <authorList>
            <person name="Spang A."/>
            <person name="Saw J.H."/>
            <person name="Jorgensen S.L."/>
            <person name="Zaremba-Niedzwiedzka K."/>
            <person name="Martijn J."/>
            <person name="Lind A.E."/>
            <person name="van Eijk R."/>
            <person name="Schleper C."/>
            <person name="Guy L."/>
            <person name="Ettema T.J."/>
        </authorList>
    </citation>
    <scope>NUCLEOTIDE SEQUENCE</scope>
</reference>
<dbReference type="EMBL" id="LAZR01013641">
    <property type="protein sequence ID" value="KKM21040.1"/>
    <property type="molecule type" value="Genomic_DNA"/>
</dbReference>
<sequence length="55" mass="6455">MKIKCENCGNCCKQTEMILSEKDIIFILNIGTMNLRRENFIQKNKDGVYQLKNDN</sequence>
<accession>A0A0F9KZN3</accession>
<comment type="caution">
    <text evidence="1">The sequence shown here is derived from an EMBL/GenBank/DDBJ whole genome shotgun (WGS) entry which is preliminary data.</text>
</comment>
<name>A0A0F9KZN3_9ZZZZ</name>
<organism evidence="1">
    <name type="scientific">marine sediment metagenome</name>
    <dbReference type="NCBI Taxonomy" id="412755"/>
    <lineage>
        <taxon>unclassified sequences</taxon>
        <taxon>metagenomes</taxon>
        <taxon>ecological metagenomes</taxon>
    </lineage>
</organism>
<protein>
    <submittedName>
        <fullName evidence="1">Uncharacterized protein</fullName>
    </submittedName>
</protein>
<evidence type="ECO:0000313" key="1">
    <source>
        <dbReference type="EMBL" id="KKM21040.1"/>
    </source>
</evidence>
<dbReference type="Pfam" id="PF03692">
    <property type="entry name" value="CxxCxxCC"/>
    <property type="match status" value="1"/>
</dbReference>
<dbReference type="AlphaFoldDB" id="A0A0F9KZN3"/>
<dbReference type="InterPro" id="IPR005358">
    <property type="entry name" value="Puta_zinc/iron-chelating_dom"/>
</dbReference>
<proteinExistence type="predicted"/>
<gene>
    <name evidence="1" type="ORF">LCGC14_1639490</name>
</gene>